<dbReference type="OrthoDB" id="9972657at2759"/>
<evidence type="ECO:0000256" key="1">
    <source>
        <dbReference type="ARBA" id="ARBA00022741"/>
    </source>
</evidence>
<keyword evidence="1" id="KW-0547">Nucleotide-binding</keyword>
<dbReference type="PANTHER" id="PTHR12435">
    <property type="match status" value="1"/>
</dbReference>
<dbReference type="Gene3D" id="3.40.50.300">
    <property type="entry name" value="P-loop containing nucleotide triphosphate hydrolases"/>
    <property type="match status" value="1"/>
</dbReference>
<dbReference type="Pfam" id="PF08433">
    <property type="entry name" value="KTI12"/>
    <property type="match status" value="1"/>
</dbReference>
<keyword evidence="6" id="KW-1185">Reference proteome</keyword>
<dbReference type="OMA" id="THSRWDK"/>
<evidence type="ECO:0000256" key="3">
    <source>
        <dbReference type="ARBA" id="ARBA00025768"/>
    </source>
</evidence>
<dbReference type="InterPro" id="IPR013641">
    <property type="entry name" value="KTI12/PSTK"/>
</dbReference>
<protein>
    <recommendedName>
        <fullName evidence="4">Protein KTI12 homolog</fullName>
    </recommendedName>
</protein>
<gene>
    <name evidence="5" type="ORF">NLS_LOCUS9251</name>
</gene>
<evidence type="ECO:0000256" key="4">
    <source>
        <dbReference type="ARBA" id="ARBA00026170"/>
    </source>
</evidence>
<dbReference type="EMBL" id="UYRX01001456">
    <property type="protein sequence ID" value="VDM91314.1"/>
    <property type="molecule type" value="Genomic_DNA"/>
</dbReference>
<dbReference type="AlphaFoldDB" id="A0A3P7JJX7"/>
<evidence type="ECO:0000313" key="5">
    <source>
        <dbReference type="EMBL" id="VDM91314.1"/>
    </source>
</evidence>
<proteinExistence type="inferred from homology"/>
<dbReference type="InterPro" id="IPR027417">
    <property type="entry name" value="P-loop_NTPase"/>
</dbReference>
<dbReference type="GO" id="GO:0005524">
    <property type="term" value="F:ATP binding"/>
    <property type="evidence" value="ECO:0007669"/>
    <property type="project" value="UniProtKB-KW"/>
</dbReference>
<dbReference type="SUPFAM" id="SSF52540">
    <property type="entry name" value="P-loop containing nucleoside triphosphate hydrolases"/>
    <property type="match status" value="1"/>
</dbReference>
<dbReference type="STRING" id="42156.A0A3P7JJX7"/>
<keyword evidence="2" id="KW-0067">ATP-binding</keyword>
<comment type="similarity">
    <text evidence="3">Belongs to the KTI12 family.</text>
</comment>
<sequence length="301" mass="34611">MPLVVVCGKPCSGKSTLTRYFCGLVATKTSVQVEVVSDDRNAAFTRSIYKDFRKEREHRAFLKSEVQRLLSQNCLVICDSLNYIKGFRYELFCIAKLVQTTYCVLYCDASEHMCTQLNIEKDRAERYEAGDMSALIMRFEEPDSANRWDSPLFKIEVGKGSGNHRRHSANFEEHFSRLRLDEKKSPLEEMYLSLFKGRNLSANASTEIETIMPPNFLHALDHITKDVITSVLRQQRNAIPGDTFFAPYCTSDDEKVLFTRCRSFAELSGLRRQFINSMRMHPSNDTSKFAPLFVNYLNSNP</sequence>
<accession>A0A3P7JJX7</accession>
<organism evidence="5 6">
    <name type="scientific">Litomosoides sigmodontis</name>
    <name type="common">Filarial nematode worm</name>
    <dbReference type="NCBI Taxonomy" id="42156"/>
    <lineage>
        <taxon>Eukaryota</taxon>
        <taxon>Metazoa</taxon>
        <taxon>Ecdysozoa</taxon>
        <taxon>Nematoda</taxon>
        <taxon>Chromadorea</taxon>
        <taxon>Rhabditida</taxon>
        <taxon>Spirurina</taxon>
        <taxon>Spiruromorpha</taxon>
        <taxon>Filarioidea</taxon>
        <taxon>Onchocercidae</taxon>
        <taxon>Litomosoides</taxon>
    </lineage>
</organism>
<evidence type="ECO:0000256" key="2">
    <source>
        <dbReference type="ARBA" id="ARBA00022840"/>
    </source>
</evidence>
<dbReference type="Proteomes" id="UP000277928">
    <property type="component" value="Unassembled WGS sequence"/>
</dbReference>
<reference evidence="5 6" key="1">
    <citation type="submission" date="2018-08" db="EMBL/GenBank/DDBJ databases">
        <authorList>
            <person name="Laetsch R D."/>
            <person name="Stevens L."/>
            <person name="Kumar S."/>
            <person name="Blaxter L. M."/>
        </authorList>
    </citation>
    <scope>NUCLEOTIDE SEQUENCE [LARGE SCALE GENOMIC DNA]</scope>
</reference>
<name>A0A3P7JJX7_LITSI</name>
<evidence type="ECO:0000313" key="6">
    <source>
        <dbReference type="Proteomes" id="UP000277928"/>
    </source>
</evidence>